<evidence type="ECO:0000256" key="1">
    <source>
        <dbReference type="ARBA" id="ARBA00010688"/>
    </source>
</evidence>
<evidence type="ECO:0000313" key="8">
    <source>
        <dbReference type="EMBL" id="TGY16836.1"/>
    </source>
</evidence>
<evidence type="ECO:0000259" key="7">
    <source>
        <dbReference type="Pfam" id="PF00294"/>
    </source>
</evidence>
<dbReference type="AlphaFoldDB" id="A0A4S2BP14"/>
<keyword evidence="2 6" id="KW-0808">Transferase</keyword>
<dbReference type="EMBL" id="SRYV01000003">
    <property type="protein sequence ID" value="TGY16836.1"/>
    <property type="molecule type" value="Genomic_DNA"/>
</dbReference>
<dbReference type="InterPro" id="IPR011611">
    <property type="entry name" value="PfkB_dom"/>
</dbReference>
<dbReference type="PANTHER" id="PTHR43085:SF1">
    <property type="entry name" value="PSEUDOURIDINE KINASE-RELATED"/>
    <property type="match status" value="1"/>
</dbReference>
<evidence type="ECO:0000256" key="6">
    <source>
        <dbReference type="RuleBase" id="RU003704"/>
    </source>
</evidence>
<dbReference type="CDD" id="cd01166">
    <property type="entry name" value="KdgK"/>
    <property type="match status" value="1"/>
</dbReference>
<evidence type="ECO:0000256" key="3">
    <source>
        <dbReference type="ARBA" id="ARBA00022741"/>
    </source>
</evidence>
<comment type="similarity">
    <text evidence="1 6">Belongs to the carbohydrate kinase PfkB family.</text>
</comment>
<dbReference type="GO" id="GO:0008865">
    <property type="term" value="F:fructokinase activity"/>
    <property type="evidence" value="ECO:0007669"/>
    <property type="project" value="UniProtKB-ARBA"/>
</dbReference>
<dbReference type="GO" id="GO:0006000">
    <property type="term" value="P:fructose metabolic process"/>
    <property type="evidence" value="ECO:0007669"/>
    <property type="project" value="UniProtKB-ARBA"/>
</dbReference>
<dbReference type="InterPro" id="IPR002173">
    <property type="entry name" value="Carboh/pur_kinase_PfkB_CS"/>
</dbReference>
<dbReference type="InterPro" id="IPR002139">
    <property type="entry name" value="Ribo/fructo_kinase"/>
</dbReference>
<dbReference type="PANTHER" id="PTHR43085">
    <property type="entry name" value="HEXOKINASE FAMILY MEMBER"/>
    <property type="match status" value="1"/>
</dbReference>
<dbReference type="PRINTS" id="PR00990">
    <property type="entry name" value="RIBOKINASE"/>
</dbReference>
<dbReference type="PROSITE" id="PS00584">
    <property type="entry name" value="PFKB_KINASES_2"/>
    <property type="match status" value="1"/>
</dbReference>
<evidence type="ECO:0000256" key="2">
    <source>
        <dbReference type="ARBA" id="ARBA00022679"/>
    </source>
</evidence>
<sequence>MTEFITLGEPLVVFCSTQADCSIEDVTNFNKVIGGAELNVAIGVQRLGHSSEYVSQVGADPQGEFIQKRIKASHIDVNNLKQSKKYFTGYQMKQLVTNGDPYVFNFRKNSAASHLTPKDVSSIDLKGVKFAHLTGILAATSEKAKKASETFARRINEANIILTFDPNLRPAMWPDKEKMITTINYLAKYADIVLPGQNEGKILVGSDDPEKIADFYLNNGQTKIVFVKTGAKGVYFKTKMGNAAFVPGFNVKKVVDTVGAGDGFAVGIITALMEGKNYVQAAKRGNAIGAMQVQTHGDNDGYPTYNQLIDFYKEYGVIQNDVVKV</sequence>
<dbReference type="Pfam" id="PF00294">
    <property type="entry name" value="PfkB"/>
    <property type="match status" value="1"/>
</dbReference>
<dbReference type="RefSeq" id="WP_135960266.1">
    <property type="nucleotide sequence ID" value="NZ_AQFR02000001.1"/>
</dbReference>
<dbReference type="GO" id="GO:0005524">
    <property type="term" value="F:ATP binding"/>
    <property type="evidence" value="ECO:0007669"/>
    <property type="project" value="UniProtKB-KW"/>
</dbReference>
<evidence type="ECO:0000256" key="5">
    <source>
        <dbReference type="ARBA" id="ARBA00022840"/>
    </source>
</evidence>
<comment type="caution">
    <text evidence="8">The sequence shown here is derived from an EMBL/GenBank/DDBJ whole genome shotgun (WGS) entry which is preliminary data.</text>
</comment>
<keyword evidence="3" id="KW-0547">Nucleotide-binding</keyword>
<dbReference type="Proteomes" id="UP000309117">
    <property type="component" value="Unassembled WGS sequence"/>
</dbReference>
<evidence type="ECO:0000313" key="9">
    <source>
        <dbReference type="Proteomes" id="UP000309117"/>
    </source>
</evidence>
<dbReference type="SUPFAM" id="SSF53613">
    <property type="entry name" value="Ribokinase-like"/>
    <property type="match status" value="1"/>
</dbReference>
<feature type="domain" description="Carbohydrate kinase PfkB" evidence="7">
    <location>
        <begin position="19"/>
        <end position="304"/>
    </location>
</feature>
<organism evidence="8 9">
    <name type="scientific">Lactobacillus intestinalis</name>
    <dbReference type="NCBI Taxonomy" id="151781"/>
    <lineage>
        <taxon>Bacteria</taxon>
        <taxon>Bacillati</taxon>
        <taxon>Bacillota</taxon>
        <taxon>Bacilli</taxon>
        <taxon>Lactobacillales</taxon>
        <taxon>Lactobacillaceae</taxon>
        <taxon>Lactobacillus</taxon>
    </lineage>
</organism>
<reference evidence="8 9" key="1">
    <citation type="submission" date="2019-04" db="EMBL/GenBank/DDBJ databases">
        <title>Microbes associate with the intestines of laboratory mice.</title>
        <authorList>
            <person name="Navarre W."/>
            <person name="Wong E."/>
            <person name="Huang K."/>
            <person name="Tropini C."/>
            <person name="Ng K."/>
            <person name="Yu B."/>
        </authorList>
    </citation>
    <scope>NUCLEOTIDE SEQUENCE [LARGE SCALE GENOMIC DNA]</scope>
    <source>
        <strain evidence="8 9">NM61_E11</strain>
    </source>
</reference>
<dbReference type="InterPro" id="IPR050306">
    <property type="entry name" value="PfkB_Carbo_kinase"/>
</dbReference>
<dbReference type="Gene3D" id="3.40.1190.20">
    <property type="match status" value="1"/>
</dbReference>
<proteinExistence type="inferred from homology"/>
<protein>
    <submittedName>
        <fullName evidence="8">Sugar kinase</fullName>
    </submittedName>
</protein>
<dbReference type="InterPro" id="IPR029056">
    <property type="entry name" value="Ribokinase-like"/>
</dbReference>
<gene>
    <name evidence="8" type="ORF">E5351_02245</name>
</gene>
<keyword evidence="4 6" id="KW-0418">Kinase</keyword>
<name>A0A4S2BP14_9LACO</name>
<evidence type="ECO:0000256" key="4">
    <source>
        <dbReference type="ARBA" id="ARBA00022777"/>
    </source>
</evidence>
<keyword evidence="5" id="KW-0067">ATP-binding</keyword>
<accession>A0A4S2BP14</accession>